<dbReference type="Gene3D" id="1.10.150.130">
    <property type="match status" value="1"/>
</dbReference>
<evidence type="ECO:0000313" key="3">
    <source>
        <dbReference type="Proteomes" id="UP000555836"/>
    </source>
</evidence>
<name>A0A7Y0SCM7_VIBPH</name>
<dbReference type="InterPro" id="IPR010998">
    <property type="entry name" value="Integrase_recombinase_N"/>
</dbReference>
<dbReference type="SUPFAM" id="SSF56349">
    <property type="entry name" value="DNA breaking-rejoining enzymes"/>
    <property type="match status" value="1"/>
</dbReference>
<dbReference type="EMBL" id="JABCLD010002523">
    <property type="protein sequence ID" value="NMU30534.1"/>
    <property type="molecule type" value="Genomic_DNA"/>
</dbReference>
<evidence type="ECO:0000313" key="2">
    <source>
        <dbReference type="EMBL" id="NMU30534.1"/>
    </source>
</evidence>
<evidence type="ECO:0000256" key="1">
    <source>
        <dbReference type="ARBA" id="ARBA00023125"/>
    </source>
</evidence>
<dbReference type="Proteomes" id="UP000555836">
    <property type="component" value="Unassembled WGS sequence"/>
</dbReference>
<comment type="caution">
    <text evidence="2">The sequence shown here is derived from an EMBL/GenBank/DDBJ whole genome shotgun (WGS) entry which is preliminary data.</text>
</comment>
<accession>A0A7Y0SCM7</accession>
<feature type="non-terminal residue" evidence="2">
    <location>
        <position position="92"/>
    </location>
</feature>
<dbReference type="InterPro" id="IPR011010">
    <property type="entry name" value="DNA_brk_join_enz"/>
</dbReference>
<reference evidence="2 3" key="1">
    <citation type="submission" date="2020-04" db="EMBL/GenBank/DDBJ databases">
        <title>Whole-genome sequencing of Vibrio spp. from China reveals different genetic environments of blaCTX-M-14 among diverse lineages.</title>
        <authorList>
            <person name="Zheng Z."/>
            <person name="Ye L."/>
            <person name="Chen S."/>
        </authorList>
    </citation>
    <scope>NUCLEOTIDE SEQUENCE [LARGE SCALE GENOMIC DNA]</scope>
    <source>
        <strain evidence="2 3">Vb0574</strain>
    </source>
</reference>
<keyword evidence="1" id="KW-0238">DNA-binding</keyword>
<organism evidence="2 3">
    <name type="scientific">Vibrio parahaemolyticus</name>
    <dbReference type="NCBI Taxonomy" id="670"/>
    <lineage>
        <taxon>Bacteria</taxon>
        <taxon>Pseudomonadati</taxon>
        <taxon>Pseudomonadota</taxon>
        <taxon>Gammaproteobacteria</taxon>
        <taxon>Vibrionales</taxon>
        <taxon>Vibrionaceae</taxon>
        <taxon>Vibrio</taxon>
    </lineage>
</organism>
<proteinExistence type="predicted"/>
<sequence>SEGRSTKTNKDYFSASKQFFKWLKSKKYIPNNPAQDLNPQFKSKKHVSEQRERWTTDELTLLIKSPAFTQQSLDFQWITKLQLFHGLRTGEA</sequence>
<dbReference type="AlphaFoldDB" id="A0A7Y0SCM7"/>
<feature type="non-terminal residue" evidence="2">
    <location>
        <position position="1"/>
    </location>
</feature>
<protein>
    <submittedName>
        <fullName evidence="2">Integrase</fullName>
    </submittedName>
</protein>
<gene>
    <name evidence="2" type="ORF">HKB21_33530</name>
</gene>
<dbReference type="GO" id="GO:0003677">
    <property type="term" value="F:DNA binding"/>
    <property type="evidence" value="ECO:0007669"/>
    <property type="project" value="UniProtKB-KW"/>
</dbReference>